<evidence type="ECO:0000313" key="2">
    <source>
        <dbReference type="EMBL" id="EHH17071.1"/>
    </source>
</evidence>
<dbReference type="AlphaFoldDB" id="F7GVB9"/>
<dbReference type="PANTHER" id="PTHR12138:SF154">
    <property type="entry name" value="PROTEIN-SERINE_THREONINE PHOSPHATASE"/>
    <property type="match status" value="1"/>
</dbReference>
<proteinExistence type="predicted"/>
<accession>F7GVB9</accession>
<feature type="compositionally biased region" description="Polar residues" evidence="1">
    <location>
        <begin position="46"/>
        <end position="60"/>
    </location>
</feature>
<feature type="non-terminal residue" evidence="2">
    <location>
        <position position="74"/>
    </location>
</feature>
<feature type="compositionally biased region" description="Basic and acidic residues" evidence="1">
    <location>
        <begin position="65"/>
        <end position="74"/>
    </location>
</feature>
<feature type="region of interest" description="Disordered" evidence="1">
    <location>
        <begin position="46"/>
        <end position="74"/>
    </location>
</feature>
<dbReference type="Proteomes" id="UP000013456">
    <property type="component" value="Chromosome 3"/>
</dbReference>
<reference evidence="2" key="1">
    <citation type="journal article" date="2011" name="Nat. Biotechnol.">
        <title>Genome sequencing and comparison of two nonhuman primate animal models, the cynomolgus and Chinese rhesus macaques.</title>
        <authorList>
            <person name="Yan G."/>
            <person name="Zhang G."/>
            <person name="Fang X."/>
            <person name="Zhang Y."/>
            <person name="Li C."/>
            <person name="Ling F."/>
            <person name="Cooper D.N."/>
            <person name="Li Q."/>
            <person name="Li Y."/>
            <person name="van Gool A.J."/>
            <person name="Du H."/>
            <person name="Chen J."/>
            <person name="Chen R."/>
            <person name="Zhang P."/>
            <person name="Huang Z."/>
            <person name="Thompson J.R."/>
            <person name="Meng Y."/>
            <person name="Bai Y."/>
            <person name="Wang J."/>
            <person name="Zhuo M."/>
            <person name="Wang T."/>
            <person name="Huang Y."/>
            <person name="Wei L."/>
            <person name="Li J."/>
            <person name="Wang Z."/>
            <person name="Hu H."/>
            <person name="Yang P."/>
            <person name="Le L."/>
            <person name="Stenson P.D."/>
            <person name="Li B."/>
            <person name="Liu X."/>
            <person name="Ball E.V."/>
            <person name="An N."/>
            <person name="Huang Q."/>
            <person name="Zhang Y."/>
            <person name="Fan W."/>
            <person name="Zhang X."/>
            <person name="Li Y."/>
            <person name="Wang W."/>
            <person name="Katze M.G."/>
            <person name="Su B."/>
            <person name="Nielsen R."/>
            <person name="Yang H."/>
            <person name="Wang J."/>
            <person name="Wang X."/>
            <person name="Wang J."/>
        </authorList>
    </citation>
    <scope>NUCLEOTIDE SEQUENCE [LARGE SCALE GENOMIC DNA]</scope>
    <source>
        <strain evidence="2">CR-5</strain>
    </source>
</reference>
<protein>
    <submittedName>
        <fullName evidence="2">Uncharacterized protein</fullName>
    </submittedName>
</protein>
<evidence type="ECO:0000256" key="1">
    <source>
        <dbReference type="SAM" id="MobiDB-lite"/>
    </source>
</evidence>
<organism evidence="2">
    <name type="scientific">Macaca mulatta</name>
    <name type="common">Rhesus macaque</name>
    <dbReference type="NCBI Taxonomy" id="9544"/>
    <lineage>
        <taxon>Eukaryota</taxon>
        <taxon>Metazoa</taxon>
        <taxon>Chordata</taxon>
        <taxon>Craniata</taxon>
        <taxon>Vertebrata</taxon>
        <taxon>Euteleostomi</taxon>
        <taxon>Mammalia</taxon>
        <taxon>Eutheria</taxon>
        <taxon>Euarchontoglires</taxon>
        <taxon>Primates</taxon>
        <taxon>Haplorrhini</taxon>
        <taxon>Catarrhini</taxon>
        <taxon>Cercopithecidae</taxon>
        <taxon>Cercopithecinae</taxon>
        <taxon>Macaca</taxon>
    </lineage>
</organism>
<dbReference type="PANTHER" id="PTHR12138">
    <property type="entry name" value="PRIMATE-EXPANDED PROTEIN FAMILY"/>
    <property type="match status" value="1"/>
</dbReference>
<sequence length="74" mass="8212">MERAQCLRKGILFFERSLEQRSLILSPRLEYSGAITAHCSLDLLDSTNPPASASQVVGTTDTEDEREKLQSDGE</sequence>
<dbReference type="HOGENOM" id="CLU_2694219_0_0_1"/>
<gene>
    <name evidence="2" type="ORF">EGK_13372</name>
</gene>
<name>F7GVB9_MACMU</name>
<dbReference type="EMBL" id="CM001255">
    <property type="protein sequence ID" value="EHH17071.1"/>
    <property type="molecule type" value="Genomic_DNA"/>
</dbReference>